<dbReference type="PANTHER" id="PTHR30572">
    <property type="entry name" value="MEMBRANE COMPONENT OF TRANSPORTER-RELATED"/>
    <property type="match status" value="1"/>
</dbReference>
<dbReference type="EMBL" id="CP036264">
    <property type="protein sequence ID" value="QEG00994.1"/>
    <property type="molecule type" value="Genomic_DNA"/>
</dbReference>
<dbReference type="AlphaFoldDB" id="A0A5B9MJF0"/>
<keyword evidence="10" id="KW-0067">ATP-binding</keyword>
<feature type="transmembrane region" description="Helical" evidence="7">
    <location>
        <begin position="351"/>
        <end position="384"/>
    </location>
</feature>
<dbReference type="InterPro" id="IPR025857">
    <property type="entry name" value="MacB_PCD"/>
</dbReference>
<evidence type="ECO:0000313" key="10">
    <source>
        <dbReference type="EMBL" id="QEG00994.1"/>
    </source>
</evidence>
<keyword evidence="2" id="KW-1003">Cell membrane</keyword>
<dbReference type="Pfam" id="PF12704">
    <property type="entry name" value="MacB_PCD"/>
    <property type="match status" value="1"/>
</dbReference>
<evidence type="ECO:0000256" key="4">
    <source>
        <dbReference type="ARBA" id="ARBA00022989"/>
    </source>
</evidence>
<feature type="transmembrane region" description="Helical" evidence="7">
    <location>
        <begin position="302"/>
        <end position="330"/>
    </location>
</feature>
<dbReference type="EC" id="3.6.3.-" evidence="10"/>
<dbReference type="GO" id="GO:0005524">
    <property type="term" value="F:ATP binding"/>
    <property type="evidence" value="ECO:0007669"/>
    <property type="project" value="UniProtKB-KW"/>
</dbReference>
<dbReference type="GO" id="GO:0005886">
    <property type="term" value="C:plasma membrane"/>
    <property type="evidence" value="ECO:0007669"/>
    <property type="project" value="UniProtKB-SubCell"/>
</dbReference>
<keyword evidence="10" id="KW-0378">Hydrolase</keyword>
<dbReference type="PANTHER" id="PTHR30572:SF4">
    <property type="entry name" value="ABC TRANSPORTER PERMEASE YTRF"/>
    <property type="match status" value="1"/>
</dbReference>
<evidence type="ECO:0000256" key="3">
    <source>
        <dbReference type="ARBA" id="ARBA00022692"/>
    </source>
</evidence>
<reference evidence="10 11" key="1">
    <citation type="submission" date="2019-02" db="EMBL/GenBank/DDBJ databases">
        <title>Planctomycetal bacteria perform biofilm scaping via a novel small molecule.</title>
        <authorList>
            <person name="Jeske O."/>
            <person name="Boedeker C."/>
            <person name="Wiegand S."/>
            <person name="Breitling P."/>
            <person name="Kallscheuer N."/>
            <person name="Jogler M."/>
            <person name="Rohde M."/>
            <person name="Petersen J."/>
            <person name="Medema M.H."/>
            <person name="Surup F."/>
            <person name="Jogler C."/>
        </authorList>
    </citation>
    <scope>NUCLEOTIDE SEQUENCE [LARGE SCALE GENOMIC DNA]</scope>
    <source>
        <strain evidence="10 11">Mal15</strain>
    </source>
</reference>
<evidence type="ECO:0000256" key="7">
    <source>
        <dbReference type="SAM" id="Phobius"/>
    </source>
</evidence>
<accession>A0A5B9MJF0</accession>
<feature type="domain" description="MacB-like periplasmic core" evidence="9">
    <location>
        <begin position="27"/>
        <end position="272"/>
    </location>
</feature>
<keyword evidence="5 7" id="KW-0472">Membrane</keyword>
<gene>
    <name evidence="10" type="primary">macB_8</name>
    <name evidence="10" type="ORF">Mal15_50700</name>
</gene>
<keyword evidence="10" id="KW-0547">Nucleotide-binding</keyword>
<feature type="domain" description="ABC3 transporter permease C-terminal" evidence="8">
    <location>
        <begin position="311"/>
        <end position="422"/>
    </location>
</feature>
<evidence type="ECO:0000259" key="9">
    <source>
        <dbReference type="Pfam" id="PF12704"/>
    </source>
</evidence>
<dbReference type="GO" id="GO:0022857">
    <property type="term" value="F:transmembrane transporter activity"/>
    <property type="evidence" value="ECO:0007669"/>
    <property type="project" value="TreeGrafter"/>
</dbReference>
<feature type="transmembrane region" description="Helical" evidence="7">
    <location>
        <begin position="28"/>
        <end position="48"/>
    </location>
</feature>
<dbReference type="GO" id="GO:0016787">
    <property type="term" value="F:hydrolase activity"/>
    <property type="evidence" value="ECO:0007669"/>
    <property type="project" value="UniProtKB-KW"/>
</dbReference>
<evidence type="ECO:0000256" key="5">
    <source>
        <dbReference type="ARBA" id="ARBA00023136"/>
    </source>
</evidence>
<evidence type="ECO:0000256" key="6">
    <source>
        <dbReference type="ARBA" id="ARBA00038076"/>
    </source>
</evidence>
<evidence type="ECO:0000256" key="2">
    <source>
        <dbReference type="ARBA" id="ARBA00022475"/>
    </source>
</evidence>
<organism evidence="10 11">
    <name type="scientific">Stieleria maiorica</name>
    <dbReference type="NCBI Taxonomy" id="2795974"/>
    <lineage>
        <taxon>Bacteria</taxon>
        <taxon>Pseudomonadati</taxon>
        <taxon>Planctomycetota</taxon>
        <taxon>Planctomycetia</taxon>
        <taxon>Pirellulales</taxon>
        <taxon>Pirellulaceae</taxon>
        <taxon>Stieleria</taxon>
    </lineage>
</organism>
<evidence type="ECO:0000256" key="1">
    <source>
        <dbReference type="ARBA" id="ARBA00004651"/>
    </source>
</evidence>
<comment type="similarity">
    <text evidence="6">Belongs to the ABC-4 integral membrane protein family.</text>
</comment>
<proteinExistence type="inferred from homology"/>
<evidence type="ECO:0000259" key="8">
    <source>
        <dbReference type="Pfam" id="PF02687"/>
    </source>
</evidence>
<dbReference type="Proteomes" id="UP000321353">
    <property type="component" value="Chromosome"/>
</dbReference>
<keyword evidence="11" id="KW-1185">Reference proteome</keyword>
<dbReference type="Pfam" id="PF02687">
    <property type="entry name" value="FtsX"/>
    <property type="match status" value="1"/>
</dbReference>
<dbReference type="KEGG" id="smam:Mal15_50700"/>
<name>A0A5B9MJF0_9BACT</name>
<sequence>MIGGILGRYRAIVWTSLRGVLMHKLRSLLTVLGLVFGVASVIVMLAVAEGASRQAQKQIEALGVSNIILRSKKPSSSESDINYRAWEQEFGLTYGDLRRIEETITAATNVTPLREFRQEARYGAQVLDARIVGVYPSYFESNKIKIVLGRPIEPMDMQRRSNICVVGEDIAKKIFRGRSPINKTIQVDNQHFFRVVGVQEYKTPSAGVGSSLSAANLNEDIVIPLTTDRSRIGDVITRRQQGSYTRQRIEISQITVGVIDRHHVKPVAKALEGLLAKYHPEEDYSITIPLDLLEQAQATQRIFNFVLGATAAISLLVGGIGIMNIMLANVSERTREIGIRRALGAKQADIVFQFLIETASLSLFGTLIGVIVGLAAPALVAYLSGMETVVTVWSVAVAAIVSLSVGIVFGIYPARQAAKLNPIEALRHS</sequence>
<protein>
    <submittedName>
        <fullName evidence="10">Macrolide export ATP-binding/permease protein MacB</fullName>
        <ecNumber evidence="10">3.6.3.-</ecNumber>
    </submittedName>
</protein>
<dbReference type="InterPro" id="IPR050250">
    <property type="entry name" value="Macrolide_Exporter_MacB"/>
</dbReference>
<evidence type="ECO:0000313" key="11">
    <source>
        <dbReference type="Proteomes" id="UP000321353"/>
    </source>
</evidence>
<feature type="transmembrane region" description="Helical" evidence="7">
    <location>
        <begin position="390"/>
        <end position="412"/>
    </location>
</feature>
<dbReference type="RefSeq" id="WP_199773724.1">
    <property type="nucleotide sequence ID" value="NZ_CP036264.1"/>
</dbReference>
<keyword evidence="4 7" id="KW-1133">Transmembrane helix</keyword>
<dbReference type="InterPro" id="IPR003838">
    <property type="entry name" value="ABC3_permease_C"/>
</dbReference>
<comment type="subcellular location">
    <subcellularLocation>
        <location evidence="1">Cell membrane</location>
        <topology evidence="1">Multi-pass membrane protein</topology>
    </subcellularLocation>
</comment>
<keyword evidence="3 7" id="KW-0812">Transmembrane</keyword>